<dbReference type="EMBL" id="UZAM01000880">
    <property type="protein sequence ID" value="VDO82914.1"/>
    <property type="molecule type" value="Genomic_DNA"/>
</dbReference>
<evidence type="ECO:0000313" key="1">
    <source>
        <dbReference type="EMBL" id="VDO82914.1"/>
    </source>
</evidence>
<reference evidence="1 2" key="2">
    <citation type="submission" date="2018-11" db="EMBL/GenBank/DDBJ databases">
        <authorList>
            <consortium name="Pathogen Informatics"/>
        </authorList>
    </citation>
    <scope>NUCLEOTIDE SEQUENCE [LARGE SCALE GENOMIC DNA]</scope>
</reference>
<name>A0A183I9T3_9BILA</name>
<reference evidence="3" key="1">
    <citation type="submission" date="2016-06" db="UniProtKB">
        <authorList>
            <consortium name="WormBaseParasite"/>
        </authorList>
    </citation>
    <scope>IDENTIFICATION</scope>
</reference>
<protein>
    <submittedName>
        <fullName evidence="3">C2H2-type domain-containing protein</fullName>
    </submittedName>
</protein>
<gene>
    <name evidence="1" type="ORF">SBAD_LOCUS377</name>
</gene>
<evidence type="ECO:0000313" key="2">
    <source>
        <dbReference type="Proteomes" id="UP000270296"/>
    </source>
</evidence>
<dbReference type="Proteomes" id="UP000270296">
    <property type="component" value="Unassembled WGS sequence"/>
</dbReference>
<sequence>MKLHFKDYKQVNRACQIINKCICCWIQNVNAKRGIYRSHISPRSADGFNQTPTADNNEFDTLSGVNQVLTIDGKIMQQSCTETLVNTPLINMMGSEYSMAEFFAEGRRITFEVHYCQLCNLRITTRFDMQEHCEMMHRLHSNSLHDEGGSQDIFLWCELLCCFHSLGQHVDVALEDDQCPTDDQENGSQDSQELPKKRRDVSLWQILKQFWHWCQMFNKN</sequence>
<evidence type="ECO:0000313" key="3">
    <source>
        <dbReference type="WBParaSite" id="SBAD_0000039601-mRNA-1"/>
    </source>
</evidence>
<keyword evidence="2" id="KW-1185">Reference proteome</keyword>
<accession>A0A183I9T3</accession>
<dbReference type="AlphaFoldDB" id="A0A183I9T3"/>
<proteinExistence type="predicted"/>
<dbReference type="WBParaSite" id="SBAD_0000039601-mRNA-1">
    <property type="protein sequence ID" value="SBAD_0000039601-mRNA-1"/>
    <property type="gene ID" value="SBAD_0000039601"/>
</dbReference>
<organism evidence="3">
    <name type="scientific">Soboliphyme baturini</name>
    <dbReference type="NCBI Taxonomy" id="241478"/>
    <lineage>
        <taxon>Eukaryota</taxon>
        <taxon>Metazoa</taxon>
        <taxon>Ecdysozoa</taxon>
        <taxon>Nematoda</taxon>
        <taxon>Enoplea</taxon>
        <taxon>Dorylaimia</taxon>
        <taxon>Dioctophymatida</taxon>
        <taxon>Dioctophymatoidea</taxon>
        <taxon>Soboliphymatidae</taxon>
        <taxon>Soboliphyme</taxon>
    </lineage>
</organism>